<dbReference type="AlphaFoldDB" id="A0A0G1INI1"/>
<name>A0A0G1INI1_9BACT</name>
<dbReference type="EMBL" id="LCHL01000012">
    <property type="protein sequence ID" value="KKT33352.1"/>
    <property type="molecule type" value="Genomic_DNA"/>
</dbReference>
<proteinExistence type="predicted"/>
<sequence>METLWLWADSLTSQPESIWAMSLWSPRLRSGTILVFPGSSKKWWAGGRDAWPSIFSVDSKLSHFSRALPAIEFMGSITKTSRENFLAFSRYPSLAQAFAALFRASTVKLFLFWGSFFIIWRLILRASPHSPERALRTAFWASSSTFN</sequence>
<dbReference type="Proteomes" id="UP000034192">
    <property type="component" value="Unassembled WGS sequence"/>
</dbReference>
<gene>
    <name evidence="1" type="ORF">UW21_C0012G0012</name>
</gene>
<organism evidence="1 2">
    <name type="scientific">Candidatus Woesebacteria bacterium GW2011_GWB1_44_11b</name>
    <dbReference type="NCBI Taxonomy" id="1618580"/>
    <lineage>
        <taxon>Bacteria</taxon>
        <taxon>Candidatus Woeseibacteriota</taxon>
    </lineage>
</organism>
<reference evidence="1 2" key="1">
    <citation type="journal article" date="2015" name="Nature">
        <title>rRNA introns, odd ribosomes, and small enigmatic genomes across a large radiation of phyla.</title>
        <authorList>
            <person name="Brown C.T."/>
            <person name="Hug L.A."/>
            <person name="Thomas B.C."/>
            <person name="Sharon I."/>
            <person name="Castelle C.J."/>
            <person name="Singh A."/>
            <person name="Wilkins M.J."/>
            <person name="Williams K.H."/>
            <person name="Banfield J.F."/>
        </authorList>
    </citation>
    <scope>NUCLEOTIDE SEQUENCE [LARGE SCALE GENOMIC DNA]</scope>
</reference>
<comment type="caution">
    <text evidence="1">The sequence shown here is derived from an EMBL/GenBank/DDBJ whole genome shotgun (WGS) entry which is preliminary data.</text>
</comment>
<protein>
    <submittedName>
        <fullName evidence="1">Uncharacterized protein</fullName>
    </submittedName>
</protein>
<evidence type="ECO:0000313" key="1">
    <source>
        <dbReference type="EMBL" id="KKT33352.1"/>
    </source>
</evidence>
<accession>A0A0G1INI1</accession>
<evidence type="ECO:0000313" key="2">
    <source>
        <dbReference type="Proteomes" id="UP000034192"/>
    </source>
</evidence>